<feature type="domain" description="Methyltransferase type 11" evidence="1">
    <location>
        <begin position="1"/>
        <end position="90"/>
    </location>
</feature>
<dbReference type="AlphaFoldDB" id="A0A381YNT9"/>
<dbReference type="InterPro" id="IPR052356">
    <property type="entry name" value="Thiol_S-MT"/>
</dbReference>
<organism evidence="2">
    <name type="scientific">marine metagenome</name>
    <dbReference type="NCBI Taxonomy" id="408172"/>
    <lineage>
        <taxon>unclassified sequences</taxon>
        <taxon>metagenomes</taxon>
        <taxon>ecological metagenomes</taxon>
    </lineage>
</organism>
<evidence type="ECO:0000259" key="1">
    <source>
        <dbReference type="Pfam" id="PF08241"/>
    </source>
</evidence>
<dbReference type="PANTHER" id="PTHR45036">
    <property type="entry name" value="METHYLTRANSFERASE LIKE 7B"/>
    <property type="match status" value="1"/>
</dbReference>
<reference evidence="2" key="1">
    <citation type="submission" date="2018-05" db="EMBL/GenBank/DDBJ databases">
        <authorList>
            <person name="Lanie J.A."/>
            <person name="Ng W.-L."/>
            <person name="Kazmierczak K.M."/>
            <person name="Andrzejewski T.M."/>
            <person name="Davidsen T.M."/>
            <person name="Wayne K.J."/>
            <person name="Tettelin H."/>
            <person name="Glass J.I."/>
            <person name="Rusch D."/>
            <person name="Podicherti R."/>
            <person name="Tsui H.-C.T."/>
            <person name="Winkler M.E."/>
        </authorList>
    </citation>
    <scope>NUCLEOTIDE SEQUENCE</scope>
</reference>
<dbReference type="InterPro" id="IPR029063">
    <property type="entry name" value="SAM-dependent_MTases_sf"/>
</dbReference>
<proteinExistence type="predicted"/>
<dbReference type="InterPro" id="IPR013216">
    <property type="entry name" value="Methyltransf_11"/>
</dbReference>
<dbReference type="PANTHER" id="PTHR45036:SF1">
    <property type="entry name" value="METHYLTRANSFERASE LIKE 7A"/>
    <property type="match status" value="1"/>
</dbReference>
<dbReference type="EMBL" id="UINC01018684">
    <property type="protein sequence ID" value="SVA78686.1"/>
    <property type="molecule type" value="Genomic_DNA"/>
</dbReference>
<accession>A0A381YNT9</accession>
<dbReference type="GO" id="GO:0008757">
    <property type="term" value="F:S-adenosylmethionine-dependent methyltransferase activity"/>
    <property type="evidence" value="ECO:0007669"/>
    <property type="project" value="InterPro"/>
</dbReference>
<dbReference type="Pfam" id="PF08241">
    <property type="entry name" value="Methyltransf_11"/>
    <property type="match status" value="1"/>
</dbReference>
<gene>
    <name evidence="2" type="ORF">METZ01_LOCUS131540</name>
</gene>
<name>A0A381YNT9_9ZZZZ</name>
<evidence type="ECO:0000313" key="2">
    <source>
        <dbReference type="EMBL" id="SVA78686.1"/>
    </source>
</evidence>
<sequence length="161" mass="17901">GTGANLPYFETTSSLTIVEPDVHMTNKLSKRVNNFNKDISIVNSFGEKLPFDDNIFDSVVTTLVLCMVNDVEKVILEIYRVLKPGGKFFFYEHTVAGSFSGKLLQQLLDPIWIFATTGCHLKRDILGTVKSAPFTKLEYDIFNLNVGIPITIPNIVGLGTK</sequence>
<protein>
    <recommendedName>
        <fullName evidence="1">Methyltransferase type 11 domain-containing protein</fullName>
    </recommendedName>
</protein>
<dbReference type="SUPFAM" id="SSF53335">
    <property type="entry name" value="S-adenosyl-L-methionine-dependent methyltransferases"/>
    <property type="match status" value="1"/>
</dbReference>
<dbReference type="CDD" id="cd02440">
    <property type="entry name" value="AdoMet_MTases"/>
    <property type="match status" value="1"/>
</dbReference>
<feature type="non-terminal residue" evidence="2">
    <location>
        <position position="1"/>
    </location>
</feature>
<dbReference type="Gene3D" id="3.40.50.150">
    <property type="entry name" value="Vaccinia Virus protein VP39"/>
    <property type="match status" value="1"/>
</dbReference>